<feature type="region of interest" description="Disordered" evidence="5">
    <location>
        <begin position="376"/>
        <end position="461"/>
    </location>
</feature>
<feature type="domain" description="Nitrite/sulphite reductase 4Fe-4S" evidence="6">
    <location>
        <begin position="121"/>
        <end position="216"/>
    </location>
</feature>
<evidence type="ECO:0000256" key="4">
    <source>
        <dbReference type="ARBA" id="ARBA00023014"/>
    </source>
</evidence>
<feature type="compositionally biased region" description="Low complexity" evidence="5">
    <location>
        <begin position="324"/>
        <end position="347"/>
    </location>
</feature>
<feature type="compositionally biased region" description="Acidic residues" evidence="5">
    <location>
        <begin position="238"/>
        <end position="247"/>
    </location>
</feature>
<dbReference type="GO" id="GO:0020037">
    <property type="term" value="F:heme binding"/>
    <property type="evidence" value="ECO:0007669"/>
    <property type="project" value="InterPro"/>
</dbReference>
<keyword evidence="3" id="KW-0408">Iron</keyword>
<dbReference type="EMBL" id="QOVW01000068">
    <property type="protein sequence ID" value="RDB36059.1"/>
    <property type="molecule type" value="Genomic_DNA"/>
</dbReference>
<feature type="region of interest" description="Disordered" evidence="5">
    <location>
        <begin position="299"/>
        <end position="356"/>
    </location>
</feature>
<sequence>MAVGQFELKNGYLFVLAEAAGGIYNGSQLRLICDVADDVSVFLKVTEDQRIGFMVPKEKLLELHAKLAKSGILLKHYRNHSILSPKACLGELCSKCEQDALGDAIDISPFLNEKFKDSFTALNIGMNGCAVACVASATDDIHIVGDSQGYNMSIGGRTSGEPKLAESVIEGIPRSNIGTAISLVLETYSQNKQGAENLSDVVSRIGLQTFKEVLEKNQITSAQAVPAATEDAAPAAEGMEESLEVAPEEPVVGDAAPAAEGVDESLEVAPEEPVVGDAAPAAEGVDESLEVAPEEPLAAEAVPTEDTPDEETPLDVSNSEPLVSEASSEAAILESDSASAEESTDASPVSAEDEIAIDDASGGNEAMSDKEIAVEEGAVSAETENSSAEIKDLEIVDDTAEGAHSSSESSDPQPVDHGMGDDDPTGKGGASAVSDNSGDEVAPIGLDEDADPSHIPTSNKKTSIQVKGNYFSVTLSDGSDFTIPFKTIEPGKIIEMQIEDETFLIENIDGKLQVKYGEFEIHVPFSHGAAGLESDDTDSAA</sequence>
<evidence type="ECO:0000256" key="2">
    <source>
        <dbReference type="ARBA" id="ARBA00022723"/>
    </source>
</evidence>
<comment type="caution">
    <text evidence="7">The sequence shown here is derived from an EMBL/GenBank/DDBJ whole genome shotgun (WGS) entry which is preliminary data.</text>
</comment>
<feature type="compositionally biased region" description="Low complexity" evidence="5">
    <location>
        <begin position="223"/>
        <end position="236"/>
    </location>
</feature>
<evidence type="ECO:0000313" key="7">
    <source>
        <dbReference type="EMBL" id="RDB36059.1"/>
    </source>
</evidence>
<dbReference type="Pfam" id="PF01077">
    <property type="entry name" value="NIR_SIR"/>
    <property type="match status" value="1"/>
</dbReference>
<evidence type="ECO:0000259" key="6">
    <source>
        <dbReference type="Pfam" id="PF01077"/>
    </source>
</evidence>
<dbReference type="InterPro" id="IPR045169">
    <property type="entry name" value="NO2/SO3_Rdtase_4Fe4S_prot"/>
</dbReference>
<keyword evidence="1" id="KW-0004">4Fe-4S</keyword>
<dbReference type="PANTHER" id="PTHR11493:SF54">
    <property type="entry name" value="ANAEROBIC SULFITE REDUCTASE SUBUNIT C"/>
    <property type="match status" value="1"/>
</dbReference>
<dbReference type="Proteomes" id="UP000253934">
    <property type="component" value="Unassembled WGS sequence"/>
</dbReference>
<keyword evidence="2" id="KW-0479">Metal-binding</keyword>
<dbReference type="InterPro" id="IPR006067">
    <property type="entry name" value="NO2/SO3_Rdtase_4Fe4S_dom"/>
</dbReference>
<dbReference type="SUPFAM" id="SSF55124">
    <property type="entry name" value="Nitrite/Sulfite reductase N-terminal domain-like"/>
    <property type="match status" value="1"/>
</dbReference>
<protein>
    <recommendedName>
        <fullName evidence="6">Nitrite/sulphite reductase 4Fe-4S domain-containing protein</fullName>
    </recommendedName>
</protein>
<gene>
    <name evidence="7" type="ORF">DCC88_07135</name>
</gene>
<dbReference type="AlphaFoldDB" id="A0A369KN26"/>
<evidence type="ECO:0000313" key="8">
    <source>
        <dbReference type="Proteomes" id="UP000253934"/>
    </source>
</evidence>
<reference evidence="7" key="1">
    <citation type="submission" date="2018-04" db="EMBL/GenBank/DDBJ databases">
        <title>Draft genome sequence of the Candidatus Spirobacillus cienkowskii, a pathogen of freshwater Daphnia species, reconstructed from hemolymph metagenomic reads.</title>
        <authorList>
            <person name="Bresciani L."/>
            <person name="Lemos L.N."/>
            <person name="Wale N."/>
            <person name="Lin J.Y."/>
            <person name="Fernandes G.R."/>
            <person name="Duffy M.A."/>
            <person name="Rodrigues J.M."/>
        </authorList>
    </citation>
    <scope>NUCLEOTIDE SEQUENCE [LARGE SCALE GENOMIC DNA]</scope>
    <source>
        <strain evidence="7">Binning01</strain>
    </source>
</reference>
<dbReference type="InterPro" id="IPR036136">
    <property type="entry name" value="Nit/Sulf_reduc_fer-like_dom_sf"/>
</dbReference>
<organism evidence="7 8">
    <name type="scientific">Spirobacillus cienkowskii</name>
    <dbReference type="NCBI Taxonomy" id="495820"/>
    <lineage>
        <taxon>Bacteria</taxon>
        <taxon>Pseudomonadati</taxon>
        <taxon>Bdellovibrionota</taxon>
        <taxon>Oligoflexia</taxon>
        <taxon>Silvanigrellales</taxon>
        <taxon>Spirobacillus</taxon>
    </lineage>
</organism>
<dbReference type="GO" id="GO:0016491">
    <property type="term" value="F:oxidoreductase activity"/>
    <property type="evidence" value="ECO:0007669"/>
    <property type="project" value="InterPro"/>
</dbReference>
<accession>A0A369KN26</accession>
<dbReference type="GO" id="GO:0051539">
    <property type="term" value="F:4 iron, 4 sulfur cluster binding"/>
    <property type="evidence" value="ECO:0007669"/>
    <property type="project" value="UniProtKB-KW"/>
</dbReference>
<dbReference type="Gene3D" id="3.30.413.10">
    <property type="entry name" value="Sulfite Reductase Hemoprotein, domain 1"/>
    <property type="match status" value="1"/>
</dbReference>
<feature type="region of interest" description="Disordered" evidence="5">
    <location>
        <begin position="223"/>
        <end position="250"/>
    </location>
</feature>
<evidence type="ECO:0000256" key="3">
    <source>
        <dbReference type="ARBA" id="ARBA00023004"/>
    </source>
</evidence>
<keyword evidence="4" id="KW-0411">Iron-sulfur</keyword>
<dbReference type="SUPFAM" id="SSF56014">
    <property type="entry name" value="Nitrite and sulphite reductase 4Fe-4S domain-like"/>
    <property type="match status" value="1"/>
</dbReference>
<evidence type="ECO:0000256" key="5">
    <source>
        <dbReference type="SAM" id="MobiDB-lite"/>
    </source>
</evidence>
<evidence type="ECO:0000256" key="1">
    <source>
        <dbReference type="ARBA" id="ARBA00022485"/>
    </source>
</evidence>
<dbReference type="InterPro" id="IPR045854">
    <property type="entry name" value="NO2/SO3_Rdtase_4Fe4S_sf"/>
</dbReference>
<dbReference type="GO" id="GO:0046872">
    <property type="term" value="F:metal ion binding"/>
    <property type="evidence" value="ECO:0007669"/>
    <property type="project" value="UniProtKB-KW"/>
</dbReference>
<keyword evidence="8" id="KW-1185">Reference proteome</keyword>
<proteinExistence type="predicted"/>
<dbReference type="PANTHER" id="PTHR11493">
    <property type="entry name" value="SULFITE REDUCTASE [NADPH] SUBUNIT BETA-RELATED"/>
    <property type="match status" value="1"/>
</dbReference>
<name>A0A369KN26_9BACT</name>